<evidence type="ECO:0000256" key="17">
    <source>
        <dbReference type="ARBA" id="ARBA00023157"/>
    </source>
</evidence>
<keyword evidence="11" id="KW-0809">Transit peptide</keyword>
<comment type="caution">
    <text evidence="21">Lacks conserved residue(s) required for the propagation of feature annotation.</text>
</comment>
<keyword evidence="17 21" id="KW-1015">Disulfide bond</keyword>
<dbReference type="InterPro" id="IPR029164">
    <property type="entry name" value="PIG-Y"/>
</dbReference>
<protein>
    <recommendedName>
        <fullName evidence="21">Polypeptide N-acetylgalactosaminyltransferase</fullName>
        <ecNumber evidence="21">2.4.1.-</ecNumber>
    </recommendedName>
    <alternativeName>
        <fullName evidence="21">Protein-UDP acetylgalactosaminyltransferase</fullName>
    </alternativeName>
</protein>
<feature type="transmembrane region" description="Helical" evidence="21">
    <location>
        <begin position="766"/>
        <end position="789"/>
    </location>
</feature>
<dbReference type="STRING" id="52904.ENSSMAP00000028046"/>
<evidence type="ECO:0000256" key="10">
    <source>
        <dbReference type="ARBA" id="ARBA00022734"/>
    </source>
</evidence>
<dbReference type="InterPro" id="IPR005651">
    <property type="entry name" value="Trm112-like"/>
</dbReference>
<dbReference type="Pfam" id="PF00535">
    <property type="entry name" value="Glycos_transf_2"/>
    <property type="match status" value="1"/>
</dbReference>
<dbReference type="HAMAP" id="MF_01187">
    <property type="entry name" value="UPF0434"/>
    <property type="match status" value="1"/>
</dbReference>
<sequence length="795" mass="89740">MLCSRRTKTLVSTCVILSGMTNIVCLLYVGWITNYVAHGGHKVAEGGGGGGEADRKSEEDARGETLRIVERLERLESVVNEHIRETPLKDGEDAASSSDLASDPAFSLFKHWGHDLGPESRRVALKKFRYYGYNGYLSDRISLTRPIPDLRPDGCRNLSYSSDLPQLSIIFIFVNEALSVLLRSVHTAIQRTPSHLLKEIILVDDHSSSLELKEHLQSFVDETNTQHGPEFIKVVHHDKQEGLIRSRVRGWRAASAPVVALFDAHVEFSIGWAEPILQRIKEDRTRVVSPSFDNIKYDTFEIEEYPLSAQGFDWELWCRYLNPPKSWWMQRNHTAPIRSPALIGCFVVDRKYFEEIGLLDEGMEIYGGENVELGIRVWQCGGSVEVLPCARIAHIERAHKPYTENLTVHVRRNALRAAEVWMDQYKSHVYMAWNVPLQNSGIDIGDISERKALRSRLHCRPFSWFLSNIYPELRSYSNTVAYGVLKNSLRDDLCLDQGPDTDNVPIMYLCHGMTPQNVYFSSSQQLHLGVLSPTIDDDDNKCLVDVNGRPRLLECSYAAAKHMRLTWTFTQGGSIQNTDSQRCLELAESRQSELAFQLAIQDCSGQRWTITNVLTVLPHLRHEALSRVVNPSSLFVRSFSDVKDEGGGAAPPPFDTGLLHFLVCPLSKKPLRYEAKTNELINEELGIAYPITDGIPNMIPQDARLIQKDAPATQDDIESKPQLTSMFSLSMMVGLVPIVSLLGLFYSAAVDENFPQGCTSSSSLCFYSLLLPVTIPVYVFFHLWSWIGIKLFRHN</sequence>
<evidence type="ECO:0000259" key="22">
    <source>
        <dbReference type="SMART" id="SM00458"/>
    </source>
</evidence>
<comment type="similarity">
    <text evidence="5 21">Belongs to the glycosyltransferase 2 family. GalNAc-T subfamily.</text>
</comment>
<evidence type="ECO:0000256" key="18">
    <source>
        <dbReference type="ARBA" id="ARBA00023180"/>
    </source>
</evidence>
<accession>A0A2U9BXE2</accession>
<dbReference type="Pfam" id="PF03966">
    <property type="entry name" value="Trm112p"/>
    <property type="match status" value="1"/>
</dbReference>
<dbReference type="PANTHER" id="PTHR11675">
    <property type="entry name" value="N-ACETYLGALACTOSAMINYLTRANSFERASE"/>
    <property type="match status" value="1"/>
</dbReference>
<dbReference type="PANTHER" id="PTHR11675:SF37">
    <property type="entry name" value="POLYPEPTIDE N-ACETYLGALACTOSAMINYLTRANSFERASE 18"/>
    <property type="match status" value="1"/>
</dbReference>
<evidence type="ECO:0000256" key="8">
    <source>
        <dbReference type="ARBA" id="ARBA00022692"/>
    </source>
</evidence>
<evidence type="ECO:0000313" key="23">
    <source>
        <dbReference type="EMBL" id="AWP08968.1"/>
    </source>
</evidence>
<feature type="transmembrane region" description="Helical" evidence="21">
    <location>
        <begin position="726"/>
        <end position="746"/>
    </location>
</feature>
<comment type="cofactor">
    <cofactor evidence="1 21">
        <name>Mn(2+)</name>
        <dbReference type="ChEBI" id="CHEBI:29035"/>
    </cofactor>
</comment>
<keyword evidence="19 21" id="KW-0464">Manganese</keyword>
<dbReference type="GO" id="GO:0030246">
    <property type="term" value="F:carbohydrate binding"/>
    <property type="evidence" value="ECO:0007669"/>
    <property type="project" value="UniProtKB-KW"/>
</dbReference>
<keyword evidence="15" id="KW-0496">Mitochondrion</keyword>
<dbReference type="InterPro" id="IPR001173">
    <property type="entry name" value="Glyco_trans_2-like"/>
</dbReference>
<dbReference type="FunFam" id="3.90.550.10:FF:000012">
    <property type="entry name" value="Polypeptide N-acetylgalactosaminyltransferase"/>
    <property type="match status" value="1"/>
</dbReference>
<evidence type="ECO:0000256" key="6">
    <source>
        <dbReference type="ARBA" id="ARBA00022676"/>
    </source>
</evidence>
<evidence type="ECO:0000256" key="12">
    <source>
        <dbReference type="ARBA" id="ARBA00022968"/>
    </source>
</evidence>
<comment type="similarity">
    <text evidence="20">Belongs to the PREY family.</text>
</comment>
<keyword evidence="8 21" id="KW-0812">Transmembrane</keyword>
<evidence type="ECO:0000313" key="24">
    <source>
        <dbReference type="Proteomes" id="UP000246464"/>
    </source>
</evidence>
<keyword evidence="10 21" id="KW-0430">Lectin</keyword>
<dbReference type="GO" id="GO:0004653">
    <property type="term" value="F:polypeptide N-acetylgalactosaminyltransferase activity"/>
    <property type="evidence" value="ECO:0007669"/>
    <property type="project" value="TreeGrafter"/>
</dbReference>
<dbReference type="SMART" id="SM00458">
    <property type="entry name" value="RICIN"/>
    <property type="match status" value="1"/>
</dbReference>
<dbReference type="CDD" id="cd02510">
    <property type="entry name" value="pp-GalNAc-T"/>
    <property type="match status" value="1"/>
</dbReference>
<keyword evidence="16 21" id="KW-0472">Membrane</keyword>
<dbReference type="Gene3D" id="2.80.10.50">
    <property type="match status" value="1"/>
</dbReference>
<dbReference type="InterPro" id="IPR029044">
    <property type="entry name" value="Nucleotide-diphossugar_trans"/>
</dbReference>
<evidence type="ECO:0000256" key="14">
    <source>
        <dbReference type="ARBA" id="ARBA00023034"/>
    </source>
</evidence>
<evidence type="ECO:0000256" key="20">
    <source>
        <dbReference type="ARBA" id="ARBA00038479"/>
    </source>
</evidence>
<comment type="pathway">
    <text evidence="4 21">Protein modification; protein glycosylation.</text>
</comment>
<evidence type="ECO:0000256" key="15">
    <source>
        <dbReference type="ARBA" id="ARBA00023128"/>
    </source>
</evidence>
<proteinExistence type="inferred from homology"/>
<dbReference type="Pfam" id="PF00652">
    <property type="entry name" value="Ricin_B_lectin"/>
    <property type="match status" value="1"/>
</dbReference>
<evidence type="ECO:0000256" key="19">
    <source>
        <dbReference type="ARBA" id="ARBA00023211"/>
    </source>
</evidence>
<dbReference type="GO" id="GO:0005739">
    <property type="term" value="C:mitochondrion"/>
    <property type="evidence" value="ECO:0007669"/>
    <property type="project" value="UniProtKB-SubCell"/>
</dbReference>
<dbReference type="PROSITE" id="PS50231">
    <property type="entry name" value="RICIN_B_LECTIN"/>
    <property type="match status" value="1"/>
</dbReference>
<dbReference type="Proteomes" id="UP000246464">
    <property type="component" value="Chromosome 10"/>
</dbReference>
<dbReference type="GO" id="GO:0000139">
    <property type="term" value="C:Golgi membrane"/>
    <property type="evidence" value="ECO:0007669"/>
    <property type="project" value="UniProtKB-SubCell"/>
</dbReference>
<keyword evidence="9" id="KW-0479">Metal-binding</keyword>
<dbReference type="InterPro" id="IPR035992">
    <property type="entry name" value="Ricin_B-like_lectins"/>
</dbReference>
<gene>
    <name evidence="23" type="ORF">SMAX5B_015375</name>
</gene>
<dbReference type="UniPathway" id="UPA00378"/>
<feature type="domain" description="Ricin B lectin" evidence="22">
    <location>
        <begin position="482"/>
        <end position="611"/>
    </location>
</feature>
<dbReference type="Gene3D" id="2.20.25.10">
    <property type="match status" value="1"/>
</dbReference>
<dbReference type="SUPFAM" id="SSF53448">
    <property type="entry name" value="Nucleotide-diphospho-sugar transferases"/>
    <property type="match status" value="1"/>
</dbReference>
<keyword evidence="24" id="KW-1185">Reference proteome</keyword>
<keyword evidence="12" id="KW-0735">Signal-anchor</keyword>
<keyword evidence="18" id="KW-0325">Glycoprotein</keyword>
<reference evidence="23 24" key="1">
    <citation type="submission" date="2017-12" db="EMBL/GenBank/DDBJ databases">
        <title>Integrating genomic resources of turbot (Scophthalmus maximus) in depth evaluation of genetic and physical mapping variation across individuals.</title>
        <authorList>
            <person name="Martinez P."/>
        </authorList>
    </citation>
    <scope>NUCLEOTIDE SEQUENCE [LARGE SCALE GENOMIC DNA]</scope>
</reference>
<evidence type="ECO:0000256" key="1">
    <source>
        <dbReference type="ARBA" id="ARBA00001936"/>
    </source>
</evidence>
<keyword evidence="6 21" id="KW-0328">Glycosyltransferase</keyword>
<dbReference type="SUPFAM" id="SSF158997">
    <property type="entry name" value="Trm112p-like"/>
    <property type="match status" value="1"/>
</dbReference>
<dbReference type="FunFam" id="2.20.25.10:FF:000017">
    <property type="entry name" value="protein preY, mitochondrial"/>
    <property type="match status" value="1"/>
</dbReference>
<dbReference type="GO" id="GO:0046872">
    <property type="term" value="F:metal ion binding"/>
    <property type="evidence" value="ECO:0007669"/>
    <property type="project" value="UniProtKB-KW"/>
</dbReference>
<evidence type="ECO:0000256" key="4">
    <source>
        <dbReference type="ARBA" id="ARBA00004922"/>
    </source>
</evidence>
<dbReference type="Gene3D" id="3.90.550.10">
    <property type="entry name" value="Spore Coat Polysaccharide Biosynthesis Protein SpsA, Chain A"/>
    <property type="match status" value="1"/>
</dbReference>
<evidence type="ECO:0000256" key="9">
    <source>
        <dbReference type="ARBA" id="ARBA00022723"/>
    </source>
</evidence>
<keyword evidence="13 21" id="KW-1133">Transmembrane helix</keyword>
<dbReference type="FunFam" id="2.80.10.50:FF:000017">
    <property type="entry name" value="Polypeptide N-acetylgalactosaminyltransferase"/>
    <property type="match status" value="1"/>
</dbReference>
<keyword evidence="7 21" id="KW-0808">Transferase</keyword>
<evidence type="ECO:0000256" key="2">
    <source>
        <dbReference type="ARBA" id="ARBA00004173"/>
    </source>
</evidence>
<keyword evidence="14 21" id="KW-0333">Golgi apparatus</keyword>
<dbReference type="Pfam" id="PF15159">
    <property type="entry name" value="PIG-Y"/>
    <property type="match status" value="1"/>
</dbReference>
<dbReference type="SUPFAM" id="SSF50370">
    <property type="entry name" value="Ricin B-like lectins"/>
    <property type="match status" value="1"/>
</dbReference>
<dbReference type="AlphaFoldDB" id="A0A2U9BXE2"/>
<name>A0A2U9BXE2_SCOMX</name>
<comment type="subcellular location">
    <subcellularLocation>
        <location evidence="3 21">Golgi apparatus membrane</location>
        <topology evidence="3 21">Single-pass type II membrane protein</topology>
    </subcellularLocation>
    <subcellularLocation>
        <location evidence="2">Mitochondrion</location>
    </subcellularLocation>
</comment>
<evidence type="ECO:0000256" key="21">
    <source>
        <dbReference type="RuleBase" id="RU361242"/>
    </source>
</evidence>
<dbReference type="EC" id="2.4.1.-" evidence="21"/>
<dbReference type="InterPro" id="IPR045885">
    <property type="entry name" value="GalNAc-T"/>
</dbReference>
<evidence type="ECO:0000256" key="3">
    <source>
        <dbReference type="ARBA" id="ARBA00004323"/>
    </source>
</evidence>
<evidence type="ECO:0000256" key="16">
    <source>
        <dbReference type="ARBA" id="ARBA00023136"/>
    </source>
</evidence>
<evidence type="ECO:0000256" key="13">
    <source>
        <dbReference type="ARBA" id="ARBA00022989"/>
    </source>
</evidence>
<dbReference type="GO" id="GO:0006493">
    <property type="term" value="P:protein O-linked glycosylation"/>
    <property type="evidence" value="ECO:0007669"/>
    <property type="project" value="TreeGrafter"/>
</dbReference>
<organism evidence="23 24">
    <name type="scientific">Scophthalmus maximus</name>
    <name type="common">Turbot</name>
    <name type="synonym">Psetta maxima</name>
    <dbReference type="NCBI Taxonomy" id="52904"/>
    <lineage>
        <taxon>Eukaryota</taxon>
        <taxon>Metazoa</taxon>
        <taxon>Chordata</taxon>
        <taxon>Craniata</taxon>
        <taxon>Vertebrata</taxon>
        <taxon>Euteleostomi</taxon>
        <taxon>Actinopterygii</taxon>
        <taxon>Neopterygii</taxon>
        <taxon>Teleostei</taxon>
        <taxon>Neoteleostei</taxon>
        <taxon>Acanthomorphata</taxon>
        <taxon>Carangaria</taxon>
        <taxon>Pleuronectiformes</taxon>
        <taxon>Pleuronectoidei</taxon>
        <taxon>Scophthalmidae</taxon>
        <taxon>Scophthalmus</taxon>
    </lineage>
</organism>
<evidence type="ECO:0000256" key="11">
    <source>
        <dbReference type="ARBA" id="ARBA00022946"/>
    </source>
</evidence>
<dbReference type="InterPro" id="IPR000772">
    <property type="entry name" value="Ricin_B_lectin"/>
</dbReference>
<dbReference type="EMBL" id="CP026252">
    <property type="protein sequence ID" value="AWP08968.1"/>
    <property type="molecule type" value="Genomic_DNA"/>
</dbReference>
<evidence type="ECO:0000256" key="7">
    <source>
        <dbReference type="ARBA" id="ARBA00022679"/>
    </source>
</evidence>
<evidence type="ECO:0000256" key="5">
    <source>
        <dbReference type="ARBA" id="ARBA00005680"/>
    </source>
</evidence>
<feature type="transmembrane region" description="Helical" evidence="21">
    <location>
        <begin position="9"/>
        <end position="31"/>
    </location>
</feature>